<dbReference type="PROSITE" id="PS01124">
    <property type="entry name" value="HTH_ARAC_FAMILY_2"/>
    <property type="match status" value="1"/>
</dbReference>
<organism evidence="5 6">
    <name type="scientific">Chitinophaga filiformis</name>
    <name type="common">Myxococcus filiformis</name>
    <name type="synonym">Flexibacter filiformis</name>
    <dbReference type="NCBI Taxonomy" id="104663"/>
    <lineage>
        <taxon>Bacteria</taxon>
        <taxon>Pseudomonadati</taxon>
        <taxon>Bacteroidota</taxon>
        <taxon>Chitinophagia</taxon>
        <taxon>Chitinophagales</taxon>
        <taxon>Chitinophagaceae</taxon>
        <taxon>Chitinophaga</taxon>
    </lineage>
</organism>
<keyword evidence="6" id="KW-1185">Reference proteome</keyword>
<dbReference type="RefSeq" id="WP_247812200.1">
    <property type="nucleotide sequence ID" value="NZ_CP095855.1"/>
</dbReference>
<name>A0ABY4I3K1_CHIFI</name>
<dbReference type="Gene3D" id="1.10.10.60">
    <property type="entry name" value="Homeodomain-like"/>
    <property type="match status" value="1"/>
</dbReference>
<keyword evidence="2" id="KW-0238">DNA-binding</keyword>
<dbReference type="Pfam" id="PF12833">
    <property type="entry name" value="HTH_18"/>
    <property type="match status" value="1"/>
</dbReference>
<dbReference type="PANTHER" id="PTHR43280">
    <property type="entry name" value="ARAC-FAMILY TRANSCRIPTIONAL REGULATOR"/>
    <property type="match status" value="1"/>
</dbReference>
<proteinExistence type="predicted"/>
<feature type="domain" description="HTH araC/xylS-type" evidence="4">
    <location>
        <begin position="188"/>
        <end position="286"/>
    </location>
</feature>
<dbReference type="InterPro" id="IPR009057">
    <property type="entry name" value="Homeodomain-like_sf"/>
</dbReference>
<evidence type="ECO:0000256" key="2">
    <source>
        <dbReference type="ARBA" id="ARBA00023125"/>
    </source>
</evidence>
<dbReference type="EMBL" id="CP095855">
    <property type="protein sequence ID" value="UPK69939.1"/>
    <property type="molecule type" value="Genomic_DNA"/>
</dbReference>
<dbReference type="InterPro" id="IPR018060">
    <property type="entry name" value="HTH_AraC"/>
</dbReference>
<evidence type="ECO:0000256" key="3">
    <source>
        <dbReference type="ARBA" id="ARBA00023163"/>
    </source>
</evidence>
<reference evidence="5 6" key="1">
    <citation type="submission" date="2022-04" db="EMBL/GenBank/DDBJ databases">
        <title>The arsenic-methylating capacity of Chitinophaga filiformis YT5 during chitin decomposition.</title>
        <authorList>
            <person name="Chen G."/>
            <person name="Liang Y."/>
        </authorList>
    </citation>
    <scope>NUCLEOTIDE SEQUENCE [LARGE SCALE GENOMIC DNA]</scope>
    <source>
        <strain evidence="5 6">YT5</strain>
    </source>
</reference>
<keyword evidence="1" id="KW-0805">Transcription regulation</keyword>
<evidence type="ECO:0000256" key="1">
    <source>
        <dbReference type="ARBA" id="ARBA00023015"/>
    </source>
</evidence>
<gene>
    <name evidence="5" type="ORF">MYF79_01375</name>
</gene>
<dbReference type="SUPFAM" id="SSF46689">
    <property type="entry name" value="Homeodomain-like"/>
    <property type="match status" value="1"/>
</dbReference>
<evidence type="ECO:0000313" key="5">
    <source>
        <dbReference type="EMBL" id="UPK69939.1"/>
    </source>
</evidence>
<protein>
    <submittedName>
        <fullName evidence="5">Helix-turn-helix domain-containing protein</fullName>
    </submittedName>
</protein>
<accession>A0ABY4I3K1</accession>
<evidence type="ECO:0000259" key="4">
    <source>
        <dbReference type="PROSITE" id="PS01124"/>
    </source>
</evidence>
<dbReference type="Proteomes" id="UP000830198">
    <property type="component" value="Chromosome"/>
</dbReference>
<dbReference type="InterPro" id="IPR037923">
    <property type="entry name" value="HTH-like"/>
</dbReference>
<dbReference type="SMART" id="SM00342">
    <property type="entry name" value="HTH_ARAC"/>
    <property type="match status" value="1"/>
</dbReference>
<dbReference type="PANTHER" id="PTHR43280:SF32">
    <property type="entry name" value="TRANSCRIPTIONAL REGULATORY PROTEIN"/>
    <property type="match status" value="1"/>
</dbReference>
<dbReference type="SUPFAM" id="SSF51215">
    <property type="entry name" value="Regulatory protein AraC"/>
    <property type="match status" value="1"/>
</dbReference>
<evidence type="ECO:0000313" key="6">
    <source>
        <dbReference type="Proteomes" id="UP000830198"/>
    </source>
</evidence>
<keyword evidence="3" id="KW-0804">Transcription</keyword>
<sequence>MKISRNIKIDGQVAELAPLQIHSLQSLLAGNKQGEVPSLCEEMYLIIWCLSGTVKISLDTEVFLINENVVFCVRPGQVFTMEIDENAKGYAISFEEEYIELTDVRLAGLFRISFFNRFNSVPVIRIWGDAIALMASVADKMIQEYNNVLDLRSDILKGYLKIFMIYVCRQIKQDSHDICCSRKSDLVKLFFTQLERHYASKKMVKEYAEILAVSPSYLNDVVKQLSGRTVSHHIQQRIVLEAKRKVLQDGFSLKETAYDLGFWNPAHFSKYFKNCSGINFTDFKKGFNVNERSFV</sequence>